<evidence type="ECO:0000313" key="2">
    <source>
        <dbReference type="EMBL" id="KAK9676868.1"/>
    </source>
</evidence>
<dbReference type="PANTHER" id="PTHR47592">
    <property type="entry name" value="PBF68 PROTEIN"/>
    <property type="match status" value="1"/>
</dbReference>
<comment type="caution">
    <text evidence="2">The sequence shown here is derived from an EMBL/GenBank/DDBJ whole genome shotgun (WGS) entry which is preliminary data.</text>
</comment>
<protein>
    <recommendedName>
        <fullName evidence="1">Retrovirus-related Pol polyprotein from transposon TNT 1-94-like beta-barrel domain-containing protein</fullName>
    </recommendedName>
</protein>
<sequence>MEERVHATILLCLADDKQRLFGHRMQEGMSLRDFLDKLNSILLDLRNLDVKIEDEDESDYDSEDDQVLVVKEKKHLGDRWVLDNGCTSHMCSNWEMFLTYSHHRSTVTIGDGAVCEAVGVGSVKFLMYDGKVRYLNGVRHVPQLKSNLISLGILD</sequence>
<name>A0AAW1HKF1_SAPOF</name>
<dbReference type="Proteomes" id="UP001443914">
    <property type="component" value="Unassembled WGS sequence"/>
</dbReference>
<reference evidence="2" key="1">
    <citation type="submission" date="2024-03" db="EMBL/GenBank/DDBJ databases">
        <title>WGS assembly of Saponaria officinalis var. Norfolk2.</title>
        <authorList>
            <person name="Jenkins J."/>
            <person name="Shu S."/>
            <person name="Grimwood J."/>
            <person name="Barry K."/>
            <person name="Goodstein D."/>
            <person name="Schmutz J."/>
            <person name="Leebens-Mack J."/>
            <person name="Osbourn A."/>
        </authorList>
    </citation>
    <scope>NUCLEOTIDE SEQUENCE [LARGE SCALE GENOMIC DNA]</scope>
    <source>
        <strain evidence="2">JIC</strain>
    </source>
</reference>
<proteinExistence type="predicted"/>
<gene>
    <name evidence="2" type="ORF">RND81_11G106300</name>
</gene>
<organism evidence="2 3">
    <name type="scientific">Saponaria officinalis</name>
    <name type="common">Common soapwort</name>
    <name type="synonym">Lychnis saponaria</name>
    <dbReference type="NCBI Taxonomy" id="3572"/>
    <lineage>
        <taxon>Eukaryota</taxon>
        <taxon>Viridiplantae</taxon>
        <taxon>Streptophyta</taxon>
        <taxon>Embryophyta</taxon>
        <taxon>Tracheophyta</taxon>
        <taxon>Spermatophyta</taxon>
        <taxon>Magnoliopsida</taxon>
        <taxon>eudicotyledons</taxon>
        <taxon>Gunneridae</taxon>
        <taxon>Pentapetalae</taxon>
        <taxon>Caryophyllales</taxon>
        <taxon>Caryophyllaceae</taxon>
        <taxon>Caryophylleae</taxon>
        <taxon>Saponaria</taxon>
    </lineage>
</organism>
<dbReference type="Pfam" id="PF22936">
    <property type="entry name" value="Pol_BBD"/>
    <property type="match status" value="1"/>
</dbReference>
<dbReference type="EMBL" id="JBDFQZ010000011">
    <property type="protein sequence ID" value="KAK9676868.1"/>
    <property type="molecule type" value="Genomic_DNA"/>
</dbReference>
<evidence type="ECO:0000259" key="1">
    <source>
        <dbReference type="Pfam" id="PF22936"/>
    </source>
</evidence>
<keyword evidence="3" id="KW-1185">Reference proteome</keyword>
<dbReference type="PANTHER" id="PTHR47592:SF27">
    <property type="entry name" value="OS08G0421700 PROTEIN"/>
    <property type="match status" value="1"/>
</dbReference>
<dbReference type="InterPro" id="IPR054722">
    <property type="entry name" value="PolX-like_BBD"/>
</dbReference>
<accession>A0AAW1HKF1</accession>
<dbReference type="AlphaFoldDB" id="A0AAW1HKF1"/>
<evidence type="ECO:0000313" key="3">
    <source>
        <dbReference type="Proteomes" id="UP001443914"/>
    </source>
</evidence>
<feature type="domain" description="Retrovirus-related Pol polyprotein from transposon TNT 1-94-like beta-barrel" evidence="1">
    <location>
        <begin position="80"/>
        <end position="154"/>
    </location>
</feature>